<keyword evidence="3" id="KW-1185">Reference proteome</keyword>
<feature type="compositionally biased region" description="Basic residues" evidence="1">
    <location>
        <begin position="177"/>
        <end position="201"/>
    </location>
</feature>
<evidence type="ECO:0000256" key="1">
    <source>
        <dbReference type="SAM" id="MobiDB-lite"/>
    </source>
</evidence>
<evidence type="ECO:0000313" key="3">
    <source>
        <dbReference type="Proteomes" id="UP000465266"/>
    </source>
</evidence>
<dbReference type="EMBL" id="BLKG01000072">
    <property type="protein sequence ID" value="GFF91029.1"/>
    <property type="molecule type" value="Genomic_DNA"/>
</dbReference>
<feature type="region of interest" description="Disordered" evidence="1">
    <location>
        <begin position="162"/>
        <end position="234"/>
    </location>
</feature>
<sequence length="234" mass="25042">MRGSNDYLMSRSISFLNSLLHNVSTYLALSSPPIADLWIDINRTNETPAAPAAPAAPAPPADPAAPAAPAPPAAPANKKSPLIQFNLPEKQLQKGNTNMDIERRCPRCGNSHTGQCRPYCHSCGFRHAGKCHPPAMPANTTTSQEGPAVVWNGGVHITVNAAAPPRSTSAGGDPPRAKPKPANKPRRRKRPDKGKKKAAMAKKREEEEKKKEEEEAEKGAEKQGEAEGDKPSSE</sequence>
<name>A0ABQ1AZQ6_9EURO</name>
<protein>
    <submittedName>
        <fullName evidence="2">Uncharacterized protein</fullName>
    </submittedName>
</protein>
<comment type="caution">
    <text evidence="2">The sequence shown here is derived from an EMBL/GenBank/DDBJ whole genome shotgun (WGS) entry which is preliminary data.</text>
</comment>
<feature type="compositionally biased region" description="Pro residues" evidence="1">
    <location>
        <begin position="54"/>
        <end position="74"/>
    </location>
</feature>
<feature type="region of interest" description="Disordered" evidence="1">
    <location>
        <begin position="49"/>
        <end position="79"/>
    </location>
</feature>
<accession>A0ABQ1AZQ6</accession>
<dbReference type="Proteomes" id="UP000465266">
    <property type="component" value="Unassembled WGS sequence"/>
</dbReference>
<proteinExistence type="predicted"/>
<evidence type="ECO:0000313" key="2">
    <source>
        <dbReference type="EMBL" id="GFF91029.1"/>
    </source>
</evidence>
<gene>
    <name evidence="2" type="ORF">IFM53868_06365</name>
</gene>
<feature type="compositionally biased region" description="Basic and acidic residues" evidence="1">
    <location>
        <begin position="202"/>
        <end position="234"/>
    </location>
</feature>
<reference evidence="2 3" key="1">
    <citation type="submission" date="2020-01" db="EMBL/GenBank/DDBJ databases">
        <title>Draft genome sequence of Aspergillus udagawae IFM 53868.</title>
        <authorList>
            <person name="Takahashi H."/>
            <person name="Yaguchi T."/>
        </authorList>
    </citation>
    <scope>NUCLEOTIDE SEQUENCE [LARGE SCALE GENOMIC DNA]</scope>
    <source>
        <strain evidence="2 3">IFM 53868</strain>
    </source>
</reference>
<organism evidence="2 3">
    <name type="scientific">Aspergillus udagawae</name>
    <dbReference type="NCBI Taxonomy" id="91492"/>
    <lineage>
        <taxon>Eukaryota</taxon>
        <taxon>Fungi</taxon>
        <taxon>Dikarya</taxon>
        <taxon>Ascomycota</taxon>
        <taxon>Pezizomycotina</taxon>
        <taxon>Eurotiomycetes</taxon>
        <taxon>Eurotiomycetidae</taxon>
        <taxon>Eurotiales</taxon>
        <taxon>Aspergillaceae</taxon>
        <taxon>Aspergillus</taxon>
        <taxon>Aspergillus subgen. Fumigati</taxon>
    </lineage>
</organism>